<comment type="caution">
    <text evidence="1">The sequence shown here is derived from an EMBL/GenBank/DDBJ whole genome shotgun (WGS) entry which is preliminary data.</text>
</comment>
<proteinExistence type="predicted"/>
<dbReference type="EMBL" id="CABFMQ020000120">
    <property type="protein sequence ID" value="VTZ52028.1"/>
    <property type="molecule type" value="Genomic_DNA"/>
</dbReference>
<dbReference type="AlphaFoldDB" id="A0A8B6MCT3"/>
<evidence type="ECO:0000313" key="2">
    <source>
        <dbReference type="Proteomes" id="UP000485880"/>
    </source>
</evidence>
<evidence type="ECO:0000313" key="1">
    <source>
        <dbReference type="EMBL" id="VTZ52028.1"/>
    </source>
</evidence>
<dbReference type="Proteomes" id="UP000485880">
    <property type="component" value="Unassembled WGS sequence"/>
</dbReference>
<keyword evidence="2" id="KW-1185">Reference proteome</keyword>
<organism evidence="1 2">
    <name type="scientific">Methylocella tundrae</name>
    <dbReference type="NCBI Taxonomy" id="227605"/>
    <lineage>
        <taxon>Bacteria</taxon>
        <taxon>Pseudomonadati</taxon>
        <taxon>Pseudomonadota</taxon>
        <taxon>Alphaproteobacteria</taxon>
        <taxon>Hyphomicrobiales</taxon>
        <taxon>Beijerinckiaceae</taxon>
        <taxon>Methylocella</taxon>
    </lineage>
</organism>
<gene>
    <name evidence="1" type="ORF">MPC4_60117</name>
</gene>
<accession>A0A8B6MCT3</accession>
<reference evidence="1 2" key="1">
    <citation type="submission" date="2019-05" db="EMBL/GenBank/DDBJ databases">
        <authorList>
            <person name="Farhan Ul Haque M."/>
        </authorList>
    </citation>
    <scope>NUCLEOTIDE SEQUENCE [LARGE SCALE GENOMIC DNA]</scope>
    <source>
        <strain evidence="1">2</strain>
    </source>
</reference>
<name>A0A8B6MCT3_METTU</name>
<protein>
    <submittedName>
        <fullName evidence="1">Uncharacterized protein</fullName>
    </submittedName>
</protein>
<sequence length="57" mass="6247">MKGVTRPTIRLCEDHDLVLPSGTITGWRIFDDQGSCRRICALAVHACEEGGFSLRSA</sequence>